<dbReference type="InterPro" id="IPR040999">
    <property type="entry name" value="Mak_N_cap"/>
</dbReference>
<dbReference type="Pfam" id="PF18085">
    <property type="entry name" value="Mak_N_cap"/>
    <property type="match status" value="1"/>
</dbReference>
<feature type="compositionally biased region" description="Low complexity" evidence="5">
    <location>
        <begin position="252"/>
        <end position="263"/>
    </location>
</feature>
<evidence type="ECO:0000313" key="8">
    <source>
        <dbReference type="Proteomes" id="UP001059617"/>
    </source>
</evidence>
<sequence>MPERVELHGPARLSCLHGGAGGEPVVLLHGLAGSAAELLPTASALLPRPRLREHSPIEAGGGAPRMHHMALLHRAELTPSKLELLAGWLPAQGWHGDRDAGALARVAAYRFDDPAGEVGIEAMLVSAGDGAVFQVPLTYRGAPLAAAEAWLIGTTDHSVLGKRWVYDACGDSLYATVLASAILGDTRQAVEYLEVDGQLQQRAASMTVTAPGGPGLAAGAVRRVVDGDPTLIETDTVTLAVVRALDLAGGAAAPAGPSGRASLTGTWADQPTPVPLAYASPR</sequence>
<evidence type="ECO:0000313" key="7">
    <source>
        <dbReference type="EMBL" id="UWP87222.1"/>
    </source>
</evidence>
<dbReference type="SUPFAM" id="SSF53474">
    <property type="entry name" value="alpha/beta-Hydrolases"/>
    <property type="match status" value="1"/>
</dbReference>
<keyword evidence="1" id="KW-0808">Transferase</keyword>
<gene>
    <name evidence="7" type="ORF">Dfulv_24455</name>
</gene>
<dbReference type="RefSeq" id="WP_259867207.1">
    <property type="nucleotide sequence ID" value="NZ_BAAAST010000053.1"/>
</dbReference>
<evidence type="ECO:0000256" key="5">
    <source>
        <dbReference type="SAM" id="MobiDB-lite"/>
    </source>
</evidence>
<dbReference type="EMBL" id="CP073720">
    <property type="protein sequence ID" value="UWP87222.1"/>
    <property type="molecule type" value="Genomic_DNA"/>
</dbReference>
<dbReference type="InterPro" id="IPR029058">
    <property type="entry name" value="AB_hydrolase_fold"/>
</dbReference>
<organism evidence="7 8">
    <name type="scientific">Dactylosporangium fulvum</name>
    <dbReference type="NCBI Taxonomy" id="53359"/>
    <lineage>
        <taxon>Bacteria</taxon>
        <taxon>Bacillati</taxon>
        <taxon>Actinomycetota</taxon>
        <taxon>Actinomycetes</taxon>
        <taxon>Micromonosporales</taxon>
        <taxon>Micromonosporaceae</taxon>
        <taxon>Dactylosporangium</taxon>
    </lineage>
</organism>
<keyword evidence="8" id="KW-1185">Reference proteome</keyword>
<proteinExistence type="predicted"/>
<keyword evidence="3" id="KW-0418">Kinase</keyword>
<evidence type="ECO:0000256" key="1">
    <source>
        <dbReference type="ARBA" id="ARBA00022679"/>
    </source>
</evidence>
<keyword evidence="4" id="KW-0067">ATP-binding</keyword>
<dbReference type="NCBIfam" id="NF047744">
    <property type="entry name" value="CG0192_rel"/>
    <property type="match status" value="1"/>
</dbReference>
<protein>
    <recommendedName>
        <fullName evidence="6">Maltokinase N-terminal cap domain-containing protein</fullName>
    </recommendedName>
</protein>
<keyword evidence="2" id="KW-0547">Nucleotide-binding</keyword>
<evidence type="ECO:0000256" key="3">
    <source>
        <dbReference type="ARBA" id="ARBA00022777"/>
    </source>
</evidence>
<evidence type="ECO:0000256" key="4">
    <source>
        <dbReference type="ARBA" id="ARBA00022840"/>
    </source>
</evidence>
<dbReference type="Proteomes" id="UP001059617">
    <property type="component" value="Chromosome"/>
</dbReference>
<name>A0ABY5WCF9_9ACTN</name>
<reference evidence="7" key="1">
    <citation type="submission" date="2021-04" db="EMBL/GenBank/DDBJ databases">
        <authorList>
            <person name="Hartkoorn R.C."/>
            <person name="Beaudoing E."/>
            <person name="Hot D."/>
        </authorList>
    </citation>
    <scope>NUCLEOTIDE SEQUENCE</scope>
    <source>
        <strain evidence="7">NRRL B-16292</strain>
    </source>
</reference>
<evidence type="ECO:0000256" key="2">
    <source>
        <dbReference type="ARBA" id="ARBA00022741"/>
    </source>
</evidence>
<feature type="domain" description="Maltokinase N-terminal cap" evidence="6">
    <location>
        <begin position="88"/>
        <end position="171"/>
    </location>
</feature>
<reference evidence="7" key="2">
    <citation type="submission" date="2022-09" db="EMBL/GenBank/DDBJ databases">
        <title>Biosynthetic gene clusters of Dactylosporangioum fulvum.</title>
        <authorList>
            <person name="Caradec T."/>
        </authorList>
    </citation>
    <scope>NUCLEOTIDE SEQUENCE</scope>
    <source>
        <strain evidence="7">NRRL B-16292</strain>
    </source>
</reference>
<evidence type="ECO:0000259" key="6">
    <source>
        <dbReference type="Pfam" id="PF18085"/>
    </source>
</evidence>
<feature type="region of interest" description="Disordered" evidence="5">
    <location>
        <begin position="252"/>
        <end position="282"/>
    </location>
</feature>
<accession>A0ABY5WCF9</accession>